<evidence type="ECO:0000313" key="1">
    <source>
        <dbReference type="EMBL" id="KAE9592219.1"/>
    </source>
</evidence>
<accession>A0A6A4NY10</accession>
<dbReference type="Proteomes" id="UP000447434">
    <property type="component" value="Chromosome 19"/>
</dbReference>
<sequence length="62" mass="7566">MYLNLLSPTKGYDQPCLLNSRDFHNVSIKYKYHTKILSFDHLNPTRKYIIFLLYKHTHQPLW</sequence>
<gene>
    <name evidence="1" type="ORF">Lalb_Chr19g0126901</name>
</gene>
<comment type="caution">
    <text evidence="1">The sequence shown here is derived from an EMBL/GenBank/DDBJ whole genome shotgun (WGS) entry which is preliminary data.</text>
</comment>
<protein>
    <submittedName>
        <fullName evidence="1">Uncharacterized protein</fullName>
    </submittedName>
</protein>
<keyword evidence="2" id="KW-1185">Reference proteome</keyword>
<name>A0A6A4NY10_LUPAL</name>
<evidence type="ECO:0000313" key="2">
    <source>
        <dbReference type="Proteomes" id="UP000447434"/>
    </source>
</evidence>
<organism evidence="1 2">
    <name type="scientific">Lupinus albus</name>
    <name type="common">White lupine</name>
    <name type="synonym">Lupinus termis</name>
    <dbReference type="NCBI Taxonomy" id="3870"/>
    <lineage>
        <taxon>Eukaryota</taxon>
        <taxon>Viridiplantae</taxon>
        <taxon>Streptophyta</taxon>
        <taxon>Embryophyta</taxon>
        <taxon>Tracheophyta</taxon>
        <taxon>Spermatophyta</taxon>
        <taxon>Magnoliopsida</taxon>
        <taxon>eudicotyledons</taxon>
        <taxon>Gunneridae</taxon>
        <taxon>Pentapetalae</taxon>
        <taxon>rosids</taxon>
        <taxon>fabids</taxon>
        <taxon>Fabales</taxon>
        <taxon>Fabaceae</taxon>
        <taxon>Papilionoideae</taxon>
        <taxon>50 kb inversion clade</taxon>
        <taxon>genistoids sensu lato</taxon>
        <taxon>core genistoids</taxon>
        <taxon>Genisteae</taxon>
        <taxon>Lupinus</taxon>
    </lineage>
</organism>
<proteinExistence type="predicted"/>
<reference evidence="2" key="1">
    <citation type="journal article" date="2020" name="Nat. Commun.">
        <title>Genome sequence of the cluster root forming white lupin.</title>
        <authorList>
            <person name="Hufnagel B."/>
            <person name="Marques A."/>
            <person name="Soriano A."/>
            <person name="Marques L."/>
            <person name="Divol F."/>
            <person name="Doumas P."/>
            <person name="Sallet E."/>
            <person name="Mancinotti D."/>
            <person name="Carrere S."/>
            <person name="Marande W."/>
            <person name="Arribat S."/>
            <person name="Keller J."/>
            <person name="Huneau C."/>
            <person name="Blein T."/>
            <person name="Aime D."/>
            <person name="Laguerre M."/>
            <person name="Taylor J."/>
            <person name="Schubert V."/>
            <person name="Nelson M."/>
            <person name="Geu-Flores F."/>
            <person name="Crespi M."/>
            <person name="Gallardo-Guerrero K."/>
            <person name="Delaux P.-M."/>
            <person name="Salse J."/>
            <person name="Berges H."/>
            <person name="Guyot R."/>
            <person name="Gouzy J."/>
            <person name="Peret B."/>
        </authorList>
    </citation>
    <scope>NUCLEOTIDE SEQUENCE [LARGE SCALE GENOMIC DNA]</scope>
    <source>
        <strain evidence="2">cv. Amiga</strain>
    </source>
</reference>
<dbReference type="AlphaFoldDB" id="A0A6A4NY10"/>
<dbReference type="EMBL" id="WOCE01000019">
    <property type="protein sequence ID" value="KAE9592219.1"/>
    <property type="molecule type" value="Genomic_DNA"/>
</dbReference>